<comment type="caution">
    <text evidence="6">The sequence shown here is derived from an EMBL/GenBank/DDBJ whole genome shotgun (WGS) entry which is preliminary data.</text>
</comment>
<dbReference type="CDD" id="cd00042">
    <property type="entry name" value="CY"/>
    <property type="match status" value="1"/>
</dbReference>
<feature type="domain" description="Pyridine nucleotide-disulphide oxidoreductase N-terminal" evidence="5">
    <location>
        <begin position="417"/>
        <end position="463"/>
    </location>
</feature>
<sequence length="642" mass="72638">MLGSEGKDERRKFANEDEYKQWIKQGNRYGNGFLLSDLRRAETLKDIDLSIGALPEYHYHFADLWMCYSRQLLSTNGMDLDTFPGEGGGDAWTLDLKALGSTDNDLIQINDLAELAIKEYNEESNIEKVNLRETAYAEYFMTLKVRNVTLGTVVETFHIHAGQQGIAQRNGDESVTGWRWNEWHLNSNCRFTLSIRFLNFVVVENISVSVFGMDPDTFPGPAETCDACPLDLTAPCSKRELVHCEELADLAIKEYNDESNFHKYEVLKIEKVNFRETASSEYFMTVLRHSLGVQLLSRHSRACRLDLTVGFDISIYPGHAKAAVYIPYLDFENELDLLKDLAEHAIQEYNLKEENVYKYKFRYIETVNLVEAEHREFFMNIKVDNITLCTPWKSFRIHAYRGTDEKNVVLRCQRKIAGIIGLEMGSIWGGYLGSEVTVVEFAADIVPIMDGEVRKQFQRALEKSTTTYPVYSHTVGFGEGRVYADHTTTSGEIERLFRYVHTHGGPVFMPAGTEAFVDILYSHRSVWLIDVMALTANYCLYIYLCVSAGLIQVMNGFSRASSATGASPLQWDLGYDRSGIRAVRPIMMSVTRRKNKWKRVDVVAGEGTSKSPPAQAEQSESQAEHISGASSPLEGPSINAVD</sequence>
<reference evidence="6 7" key="1">
    <citation type="journal article" date="2017" name="Genome Biol.">
        <title>New reference genome sequences of hot pepper reveal the massive evolution of plant disease-resistance genes by retroduplication.</title>
        <authorList>
            <person name="Kim S."/>
            <person name="Park J."/>
            <person name="Yeom S.I."/>
            <person name="Kim Y.M."/>
            <person name="Seo E."/>
            <person name="Kim K.T."/>
            <person name="Kim M.S."/>
            <person name="Lee J.M."/>
            <person name="Cheong K."/>
            <person name="Shin H.S."/>
            <person name="Kim S.B."/>
            <person name="Han K."/>
            <person name="Lee J."/>
            <person name="Park M."/>
            <person name="Lee H.A."/>
            <person name="Lee H.Y."/>
            <person name="Lee Y."/>
            <person name="Oh S."/>
            <person name="Lee J.H."/>
            <person name="Choi E."/>
            <person name="Choi E."/>
            <person name="Lee S.E."/>
            <person name="Jeon J."/>
            <person name="Kim H."/>
            <person name="Choi G."/>
            <person name="Song H."/>
            <person name="Lee J."/>
            <person name="Lee S.C."/>
            <person name="Kwon J.K."/>
            <person name="Lee H.Y."/>
            <person name="Koo N."/>
            <person name="Hong Y."/>
            <person name="Kim R.W."/>
            <person name="Kang W.H."/>
            <person name="Huh J.H."/>
            <person name="Kang B.C."/>
            <person name="Yang T.J."/>
            <person name="Lee Y.H."/>
            <person name="Bennetzen J.L."/>
            <person name="Choi D."/>
        </authorList>
    </citation>
    <scope>NUCLEOTIDE SEQUENCE [LARGE SCALE GENOMIC DNA]</scope>
    <source>
        <strain evidence="7">cv. PBC81</strain>
    </source>
</reference>
<feature type="region of interest" description="Disordered" evidence="4">
    <location>
        <begin position="602"/>
        <end position="642"/>
    </location>
</feature>
<evidence type="ECO:0000256" key="1">
    <source>
        <dbReference type="ARBA" id="ARBA00022690"/>
    </source>
</evidence>
<name>A0A2G2V559_CAPBA</name>
<evidence type="ECO:0000313" key="7">
    <source>
        <dbReference type="Proteomes" id="UP000224567"/>
    </source>
</evidence>
<dbReference type="InterPro" id="IPR036188">
    <property type="entry name" value="FAD/NAD-bd_sf"/>
</dbReference>
<dbReference type="OrthoDB" id="1306015at2759"/>
<keyword evidence="1" id="KW-0646">Protease inhibitor</keyword>
<dbReference type="STRING" id="33114.A0A2G2V559"/>
<dbReference type="GO" id="GO:0004869">
    <property type="term" value="F:cysteine-type endopeptidase inhibitor activity"/>
    <property type="evidence" value="ECO:0007669"/>
    <property type="project" value="UniProtKB-KW"/>
</dbReference>
<keyword evidence="7" id="KW-1185">Reference proteome</keyword>
<evidence type="ECO:0000313" key="6">
    <source>
        <dbReference type="EMBL" id="PHT28123.1"/>
    </source>
</evidence>
<organism evidence="6 7">
    <name type="scientific">Capsicum baccatum</name>
    <name type="common">Peruvian pepper</name>
    <dbReference type="NCBI Taxonomy" id="33114"/>
    <lineage>
        <taxon>Eukaryota</taxon>
        <taxon>Viridiplantae</taxon>
        <taxon>Streptophyta</taxon>
        <taxon>Embryophyta</taxon>
        <taxon>Tracheophyta</taxon>
        <taxon>Spermatophyta</taxon>
        <taxon>Magnoliopsida</taxon>
        <taxon>eudicotyledons</taxon>
        <taxon>Gunneridae</taxon>
        <taxon>Pentapetalae</taxon>
        <taxon>asterids</taxon>
        <taxon>lamiids</taxon>
        <taxon>Solanales</taxon>
        <taxon>Solanaceae</taxon>
        <taxon>Solanoideae</taxon>
        <taxon>Capsiceae</taxon>
        <taxon>Capsicum</taxon>
    </lineage>
</organism>
<reference evidence="7" key="2">
    <citation type="journal article" date="2017" name="J. Anim. Genet.">
        <title>Multiple reference genome sequences of hot pepper reveal the massive evolution of plant disease resistance genes by retroduplication.</title>
        <authorList>
            <person name="Kim S."/>
            <person name="Park J."/>
            <person name="Yeom S.-I."/>
            <person name="Kim Y.-M."/>
            <person name="Seo E."/>
            <person name="Kim K.-T."/>
            <person name="Kim M.-S."/>
            <person name="Lee J.M."/>
            <person name="Cheong K."/>
            <person name="Shin H.-S."/>
            <person name="Kim S.-B."/>
            <person name="Han K."/>
            <person name="Lee J."/>
            <person name="Park M."/>
            <person name="Lee H.-A."/>
            <person name="Lee H.-Y."/>
            <person name="Lee Y."/>
            <person name="Oh S."/>
            <person name="Lee J.H."/>
            <person name="Choi E."/>
            <person name="Choi E."/>
            <person name="Lee S.E."/>
            <person name="Jeon J."/>
            <person name="Kim H."/>
            <person name="Choi G."/>
            <person name="Song H."/>
            <person name="Lee J."/>
            <person name="Lee S.-C."/>
            <person name="Kwon J.-K."/>
            <person name="Lee H.-Y."/>
            <person name="Koo N."/>
            <person name="Hong Y."/>
            <person name="Kim R.W."/>
            <person name="Kang W.-H."/>
            <person name="Huh J.H."/>
            <person name="Kang B.-C."/>
            <person name="Yang T.-J."/>
            <person name="Lee Y.-H."/>
            <person name="Bennetzen J.L."/>
            <person name="Choi D."/>
        </authorList>
    </citation>
    <scope>NUCLEOTIDE SEQUENCE [LARGE SCALE GENOMIC DNA]</scope>
    <source>
        <strain evidence="7">cv. PBC81</strain>
    </source>
</reference>
<proteinExistence type="predicted"/>
<feature type="coiled-coil region" evidence="3">
    <location>
        <begin position="328"/>
        <end position="355"/>
    </location>
</feature>
<dbReference type="PANTHER" id="PTHR31260:SF66">
    <property type="entry name" value="CYSTATIN DOMAIN-CONTAINING PROTEIN"/>
    <property type="match status" value="1"/>
</dbReference>
<protein>
    <recommendedName>
        <fullName evidence="5">Pyridine nucleotide-disulphide oxidoreductase N-terminal domain-containing protein</fullName>
    </recommendedName>
</protein>
<evidence type="ECO:0000259" key="5">
    <source>
        <dbReference type="Pfam" id="PF00070"/>
    </source>
</evidence>
<dbReference type="InterPro" id="IPR046350">
    <property type="entry name" value="Cystatin_sf"/>
</dbReference>
<dbReference type="Gene3D" id="3.50.50.60">
    <property type="entry name" value="FAD/NAD(P)-binding domain"/>
    <property type="match status" value="1"/>
</dbReference>
<evidence type="ECO:0000256" key="3">
    <source>
        <dbReference type="SAM" id="Coils"/>
    </source>
</evidence>
<keyword evidence="3" id="KW-0175">Coiled coil</keyword>
<gene>
    <name evidence="6" type="ORF">CQW23_32284</name>
</gene>
<dbReference type="PANTHER" id="PTHR31260">
    <property type="entry name" value="CYSTATIN/MONELLIN SUPERFAMILY PROTEIN"/>
    <property type="match status" value="1"/>
</dbReference>
<dbReference type="InterPro" id="IPR039648">
    <property type="entry name" value="DHPH_N"/>
</dbReference>
<keyword evidence="2" id="KW-0789">Thiol protease inhibitor</keyword>
<evidence type="ECO:0000256" key="2">
    <source>
        <dbReference type="ARBA" id="ARBA00022704"/>
    </source>
</evidence>
<dbReference type="SUPFAM" id="SSF54403">
    <property type="entry name" value="Cystatin/monellin"/>
    <property type="match status" value="1"/>
</dbReference>
<dbReference type="AlphaFoldDB" id="A0A2G2V559"/>
<accession>A0A2G2V559</accession>
<dbReference type="InterPro" id="IPR000010">
    <property type="entry name" value="Cystatin_dom"/>
</dbReference>
<dbReference type="Proteomes" id="UP000224567">
    <property type="component" value="Unassembled WGS sequence"/>
</dbReference>
<dbReference type="EMBL" id="MLFT02000260">
    <property type="protein sequence ID" value="PHT28123.1"/>
    <property type="molecule type" value="Genomic_DNA"/>
</dbReference>
<dbReference type="Pfam" id="PF00070">
    <property type="entry name" value="Pyr_redox"/>
    <property type="match status" value="1"/>
</dbReference>
<evidence type="ECO:0000256" key="4">
    <source>
        <dbReference type="SAM" id="MobiDB-lite"/>
    </source>
</evidence>
<feature type="compositionally biased region" description="Polar residues" evidence="4">
    <location>
        <begin position="608"/>
        <end position="621"/>
    </location>
</feature>
<dbReference type="InterPro" id="IPR006462">
    <property type="entry name" value="MS5"/>
</dbReference>